<gene>
    <name evidence="2" type="ORF">UFOVP724_116</name>
</gene>
<evidence type="ECO:0000256" key="1">
    <source>
        <dbReference type="SAM" id="Phobius"/>
    </source>
</evidence>
<proteinExistence type="predicted"/>
<keyword evidence="1" id="KW-0472">Membrane</keyword>
<name>A0A6J5NN14_9CAUD</name>
<reference evidence="2" key="1">
    <citation type="submission" date="2020-04" db="EMBL/GenBank/DDBJ databases">
        <authorList>
            <person name="Chiriac C."/>
            <person name="Salcher M."/>
            <person name="Ghai R."/>
            <person name="Kavagutti S V."/>
        </authorList>
    </citation>
    <scope>NUCLEOTIDE SEQUENCE</scope>
</reference>
<keyword evidence="1" id="KW-0812">Transmembrane</keyword>
<sequence>MKYLILILIFMNACSSLQQKPIALQDYKYNACPAKIYKREVDLMLCEKKAEMELKQCKDDKSNWFILLNTLIGGTIGILGKIAYDNK</sequence>
<keyword evidence="1" id="KW-1133">Transmembrane helix</keyword>
<protein>
    <submittedName>
        <fullName evidence="2">Uncharacterized protein</fullName>
    </submittedName>
</protein>
<evidence type="ECO:0000313" key="2">
    <source>
        <dbReference type="EMBL" id="CAB4160223.1"/>
    </source>
</evidence>
<accession>A0A6J5NN14</accession>
<organism evidence="2">
    <name type="scientific">uncultured Caudovirales phage</name>
    <dbReference type="NCBI Taxonomy" id="2100421"/>
    <lineage>
        <taxon>Viruses</taxon>
        <taxon>Duplodnaviria</taxon>
        <taxon>Heunggongvirae</taxon>
        <taxon>Uroviricota</taxon>
        <taxon>Caudoviricetes</taxon>
        <taxon>Peduoviridae</taxon>
        <taxon>Maltschvirus</taxon>
        <taxon>Maltschvirus maltsch</taxon>
    </lineage>
</organism>
<dbReference type="EMBL" id="LR796696">
    <property type="protein sequence ID" value="CAB4160223.1"/>
    <property type="molecule type" value="Genomic_DNA"/>
</dbReference>
<feature type="transmembrane region" description="Helical" evidence="1">
    <location>
        <begin position="64"/>
        <end position="84"/>
    </location>
</feature>